<dbReference type="InterPro" id="IPR017853">
    <property type="entry name" value="GH"/>
</dbReference>
<comment type="caution">
    <text evidence="1">The sequence shown here is derived from an EMBL/GenBank/DDBJ whole genome shotgun (WGS) entry which is preliminary data.</text>
</comment>
<dbReference type="SUPFAM" id="SSF51445">
    <property type="entry name" value="(Trans)glycosidases"/>
    <property type="match status" value="1"/>
</dbReference>
<organism evidence="1 2">
    <name type="scientific">Catenulispora subtropica</name>
    <dbReference type="NCBI Taxonomy" id="450798"/>
    <lineage>
        <taxon>Bacteria</taxon>
        <taxon>Bacillati</taxon>
        <taxon>Actinomycetota</taxon>
        <taxon>Actinomycetes</taxon>
        <taxon>Catenulisporales</taxon>
        <taxon>Catenulisporaceae</taxon>
        <taxon>Catenulispora</taxon>
    </lineage>
</organism>
<dbReference type="Proteomes" id="UP001499854">
    <property type="component" value="Unassembled WGS sequence"/>
</dbReference>
<gene>
    <name evidence="1" type="ORF">GCM10009838_06240</name>
</gene>
<evidence type="ECO:0000313" key="1">
    <source>
        <dbReference type="EMBL" id="GAA1953668.1"/>
    </source>
</evidence>
<dbReference type="RefSeq" id="WP_344655347.1">
    <property type="nucleotide sequence ID" value="NZ_BAAAQM010000002.1"/>
</dbReference>
<proteinExistence type="predicted"/>
<name>A0ABN2QJQ0_9ACTN</name>
<dbReference type="EMBL" id="BAAAQM010000002">
    <property type="protein sequence ID" value="GAA1953668.1"/>
    <property type="molecule type" value="Genomic_DNA"/>
</dbReference>
<sequence>MTFTFGIYPGGALGGDDGILEPVRPDDLALITEALDELHGGIPGFLVRAYLPFRAPEGSGERPTPAEPEKLLGDGRKLELVLGYRDPAGDVEGWLDFVRGAVSTYGDQIGLLQICEEPNADLPYLDGRTPGVRRALVHGVVAAADQAAALGLDLAVGFNAVPTFGPDPGFWRDLAAIAAAEAPGFHRALGYVGLDFFPDVFRPIPADELAAAVAWLLTDFRERALPAAGIGADVPFRIAENGWPTGPDRTEERQAEVLQTILDTVAGLSGPLAITGYSHFCLRDADSAHPSLFGGFGLLRDDYTPKPAFAVFRRACRRQLV</sequence>
<protein>
    <submittedName>
        <fullName evidence="1">Uncharacterized protein</fullName>
    </submittedName>
</protein>
<accession>A0ABN2QJQ0</accession>
<dbReference type="Gene3D" id="3.20.20.80">
    <property type="entry name" value="Glycosidases"/>
    <property type="match status" value="1"/>
</dbReference>
<reference evidence="1 2" key="1">
    <citation type="journal article" date="2019" name="Int. J. Syst. Evol. Microbiol.">
        <title>The Global Catalogue of Microorganisms (GCM) 10K type strain sequencing project: providing services to taxonomists for standard genome sequencing and annotation.</title>
        <authorList>
            <consortium name="The Broad Institute Genomics Platform"/>
            <consortium name="The Broad Institute Genome Sequencing Center for Infectious Disease"/>
            <person name="Wu L."/>
            <person name="Ma J."/>
        </authorList>
    </citation>
    <scope>NUCLEOTIDE SEQUENCE [LARGE SCALE GENOMIC DNA]</scope>
    <source>
        <strain evidence="1 2">JCM 16013</strain>
    </source>
</reference>
<keyword evidence="2" id="KW-1185">Reference proteome</keyword>
<evidence type="ECO:0000313" key="2">
    <source>
        <dbReference type="Proteomes" id="UP001499854"/>
    </source>
</evidence>